<evidence type="ECO:0000313" key="3">
    <source>
        <dbReference type="EMBL" id="MEK8035019.1"/>
    </source>
</evidence>
<dbReference type="InterPro" id="IPR045584">
    <property type="entry name" value="Pilin-like"/>
</dbReference>
<feature type="transmembrane region" description="Helical" evidence="1">
    <location>
        <begin position="146"/>
        <end position="168"/>
    </location>
</feature>
<dbReference type="Pfam" id="PF08334">
    <property type="entry name" value="T2SSG"/>
    <property type="match status" value="1"/>
</dbReference>
<dbReference type="RefSeq" id="WP_341429454.1">
    <property type="nucleotide sequence ID" value="NZ_JBBUTG010000051.1"/>
</dbReference>
<organism evidence="3 4">
    <name type="scientific">Ideonella lacteola</name>
    <dbReference type="NCBI Taxonomy" id="2984193"/>
    <lineage>
        <taxon>Bacteria</taxon>
        <taxon>Pseudomonadati</taxon>
        <taxon>Pseudomonadota</taxon>
        <taxon>Betaproteobacteria</taxon>
        <taxon>Burkholderiales</taxon>
        <taxon>Sphaerotilaceae</taxon>
        <taxon>Ideonella</taxon>
    </lineage>
</organism>
<evidence type="ECO:0000259" key="2">
    <source>
        <dbReference type="Pfam" id="PF08334"/>
    </source>
</evidence>
<comment type="caution">
    <text evidence="3">The sequence shown here is derived from an EMBL/GenBank/DDBJ whole genome shotgun (WGS) entry which is preliminary data.</text>
</comment>
<dbReference type="Proteomes" id="UP001371218">
    <property type="component" value="Unassembled WGS sequence"/>
</dbReference>
<evidence type="ECO:0000313" key="4">
    <source>
        <dbReference type="Proteomes" id="UP001371218"/>
    </source>
</evidence>
<gene>
    <name evidence="3" type="ORF">AACH06_29740</name>
</gene>
<protein>
    <submittedName>
        <fullName evidence="3">Type II secretion system protein GspG</fullName>
    </submittedName>
</protein>
<dbReference type="Gene3D" id="3.30.700.10">
    <property type="entry name" value="Glycoprotein, Type 4 Pilin"/>
    <property type="match status" value="1"/>
</dbReference>
<keyword evidence="1" id="KW-0812">Transmembrane</keyword>
<keyword evidence="1" id="KW-0472">Membrane</keyword>
<dbReference type="SUPFAM" id="SSF54523">
    <property type="entry name" value="Pili subunits"/>
    <property type="match status" value="1"/>
</dbReference>
<reference evidence="3 4" key="1">
    <citation type="submission" date="2024-04" db="EMBL/GenBank/DDBJ databases">
        <title>Novel species of the genus Ideonella isolated from streams.</title>
        <authorList>
            <person name="Lu H."/>
        </authorList>
    </citation>
    <scope>NUCLEOTIDE SEQUENCE [LARGE SCALE GENOMIC DNA]</scope>
    <source>
        <strain evidence="3 4">DXS29W</strain>
    </source>
</reference>
<name>A0ABU9BYF3_9BURK</name>
<evidence type="ECO:0000256" key="1">
    <source>
        <dbReference type="SAM" id="Phobius"/>
    </source>
</evidence>
<dbReference type="InterPro" id="IPR013545">
    <property type="entry name" value="T2SS_protein-GspG_C"/>
</dbReference>
<keyword evidence="4" id="KW-1185">Reference proteome</keyword>
<dbReference type="EMBL" id="JBBUTG010000051">
    <property type="protein sequence ID" value="MEK8035019.1"/>
    <property type="molecule type" value="Genomic_DNA"/>
</dbReference>
<proteinExistence type="predicted"/>
<sequence length="173" mass="18690">MRGILAVSSGSLALSFAAVVAFELISPSFIYEGDHKLRSAQTDLRILSGTVLSYRSKHGSLPDSLDQLATAGMVEKVPPDPWGGRYIYRRVDGGQGFQMYSAGIDTIDQRGQGDDIVTGEKEYKCDTYGSNCPLSPFEAARDALQLLFLISAITVVGVLVGILLRWALVRSST</sequence>
<feature type="domain" description="Type II secretion system protein GspG C-terminal" evidence="2">
    <location>
        <begin position="35"/>
        <end position="109"/>
    </location>
</feature>
<keyword evidence="1" id="KW-1133">Transmembrane helix</keyword>
<accession>A0ABU9BYF3</accession>